<dbReference type="GeneID" id="54784229"/>
<dbReference type="Proteomes" id="UP000449547">
    <property type="component" value="Unassembled WGS sequence"/>
</dbReference>
<proteinExistence type="predicted"/>
<feature type="region of interest" description="Disordered" evidence="1">
    <location>
        <begin position="257"/>
        <end position="293"/>
    </location>
</feature>
<feature type="signal peptide" evidence="2">
    <location>
        <begin position="1"/>
        <end position="16"/>
    </location>
</feature>
<dbReference type="AlphaFoldDB" id="A0A642UGY3"/>
<dbReference type="VEuPathDB" id="FungiDB:DIURU_005578"/>
<keyword evidence="4" id="KW-1185">Reference proteome</keyword>
<dbReference type="EMBL" id="SWFT01000162">
    <property type="protein sequence ID" value="KAA8896838.1"/>
    <property type="molecule type" value="Genomic_DNA"/>
</dbReference>
<evidence type="ECO:0000256" key="1">
    <source>
        <dbReference type="SAM" id="MobiDB-lite"/>
    </source>
</evidence>
<sequence>MQPTLTFATLVALAAAAKEFTAVISGTSSLGNFTPTLKDGIILTGDKSITFVLTDDGQLIDKDTGKYFGFNKYNILVEANNPSITWEFKDNTLSPSPAIIACHAHDKVWILGAERECKEGDAEKIQLTATNAKEIADPTKDEEYLKTHTTLPQAEDPHDHDHHDHDHDHGHDHEHDHNHDHNHDHDHDADGHDHDHDHDHDHSDDHDHQEAGQISAQGEGESSVVTISGETQYTTTTVECPVCEGGYATTTIPLPAEEKQDVASEAVPDQKPTTLAEETKEPEPTSGDVAAPPQVEEANGATKFGVGAAAAVAAIAVLV</sequence>
<organism evidence="3 4">
    <name type="scientific">Diutina rugosa</name>
    <name type="common">Yeast</name>
    <name type="synonym">Candida rugosa</name>
    <dbReference type="NCBI Taxonomy" id="5481"/>
    <lineage>
        <taxon>Eukaryota</taxon>
        <taxon>Fungi</taxon>
        <taxon>Dikarya</taxon>
        <taxon>Ascomycota</taxon>
        <taxon>Saccharomycotina</taxon>
        <taxon>Pichiomycetes</taxon>
        <taxon>Debaryomycetaceae</taxon>
        <taxon>Diutina</taxon>
    </lineage>
</organism>
<name>A0A642UGY3_DIURU</name>
<evidence type="ECO:0000313" key="3">
    <source>
        <dbReference type="EMBL" id="KAA8896838.1"/>
    </source>
</evidence>
<evidence type="ECO:0000313" key="4">
    <source>
        <dbReference type="Proteomes" id="UP000449547"/>
    </source>
</evidence>
<accession>A0A642UGY3</accession>
<reference evidence="3 4" key="1">
    <citation type="submission" date="2019-07" db="EMBL/GenBank/DDBJ databases">
        <title>Genome assembly of two rare yeast pathogens: Diutina rugosa and Trichomonascus ciferrii.</title>
        <authorList>
            <person name="Mixao V."/>
            <person name="Saus E."/>
            <person name="Hansen A."/>
            <person name="Lass-Flor C."/>
            <person name="Gabaldon T."/>
        </authorList>
    </citation>
    <scope>NUCLEOTIDE SEQUENCE [LARGE SCALE GENOMIC DNA]</scope>
    <source>
        <strain evidence="3 4">CBS 613</strain>
    </source>
</reference>
<dbReference type="RefSeq" id="XP_034009634.1">
    <property type="nucleotide sequence ID" value="XM_034158575.1"/>
</dbReference>
<feature type="compositionally biased region" description="Basic and acidic residues" evidence="1">
    <location>
        <begin position="155"/>
        <end position="210"/>
    </location>
</feature>
<feature type="chain" id="PRO_5024975105" evidence="2">
    <location>
        <begin position="17"/>
        <end position="319"/>
    </location>
</feature>
<protein>
    <submittedName>
        <fullName evidence="3">Uncharacterized protein</fullName>
    </submittedName>
</protein>
<evidence type="ECO:0000256" key="2">
    <source>
        <dbReference type="SAM" id="SignalP"/>
    </source>
</evidence>
<feature type="region of interest" description="Disordered" evidence="1">
    <location>
        <begin position="152"/>
        <end position="223"/>
    </location>
</feature>
<comment type="caution">
    <text evidence="3">The sequence shown here is derived from an EMBL/GenBank/DDBJ whole genome shotgun (WGS) entry which is preliminary data.</text>
</comment>
<keyword evidence="2" id="KW-0732">Signal</keyword>
<gene>
    <name evidence="3" type="ORF">DIURU_005578</name>
</gene>